<proteinExistence type="predicted"/>
<dbReference type="Proteomes" id="UP000564644">
    <property type="component" value="Unassembled WGS sequence"/>
</dbReference>
<dbReference type="Gene3D" id="3.20.20.150">
    <property type="entry name" value="Divalent-metal-dependent TIM barrel enzymes"/>
    <property type="match status" value="1"/>
</dbReference>
<feature type="non-terminal residue" evidence="1">
    <location>
        <position position="67"/>
    </location>
</feature>
<name>A0A7X0VZI3_9BACL</name>
<keyword evidence="2" id="KW-1185">Reference proteome</keyword>
<dbReference type="EMBL" id="JACJVO010000081">
    <property type="protein sequence ID" value="MBB6736056.1"/>
    <property type="molecule type" value="Genomic_DNA"/>
</dbReference>
<accession>A0A7X0VZI3</accession>
<keyword evidence="1" id="KW-0413">Isomerase</keyword>
<sequence>MKISFSTLACPDWSWERVLAEASRLGYDGIELRIVDGELDLPSSPRFRPERIGETLEQLEAAGLVVC</sequence>
<organism evidence="1 2">
    <name type="scientific">Cohnella zeiphila</name>
    <dbReference type="NCBI Taxonomy" id="2761120"/>
    <lineage>
        <taxon>Bacteria</taxon>
        <taxon>Bacillati</taxon>
        <taxon>Bacillota</taxon>
        <taxon>Bacilli</taxon>
        <taxon>Bacillales</taxon>
        <taxon>Paenibacillaceae</taxon>
        <taxon>Cohnella</taxon>
    </lineage>
</organism>
<dbReference type="SUPFAM" id="SSF51658">
    <property type="entry name" value="Xylose isomerase-like"/>
    <property type="match status" value="1"/>
</dbReference>
<dbReference type="InterPro" id="IPR036237">
    <property type="entry name" value="Xyl_isomerase-like_sf"/>
</dbReference>
<evidence type="ECO:0000313" key="2">
    <source>
        <dbReference type="Proteomes" id="UP000564644"/>
    </source>
</evidence>
<reference evidence="1 2" key="1">
    <citation type="submission" date="2020-08" db="EMBL/GenBank/DDBJ databases">
        <title>Cohnella phylogeny.</title>
        <authorList>
            <person name="Dunlap C."/>
        </authorList>
    </citation>
    <scope>NUCLEOTIDE SEQUENCE [LARGE SCALE GENOMIC DNA]</scope>
    <source>
        <strain evidence="1 2">CBP 2801</strain>
    </source>
</reference>
<comment type="caution">
    <text evidence="1">The sequence shown here is derived from an EMBL/GenBank/DDBJ whole genome shotgun (WGS) entry which is preliminary data.</text>
</comment>
<protein>
    <submittedName>
        <fullName evidence="1">Sugar phosphate isomerase/epimerase</fullName>
    </submittedName>
</protein>
<dbReference type="AlphaFoldDB" id="A0A7X0VZI3"/>
<evidence type="ECO:0000313" key="1">
    <source>
        <dbReference type="EMBL" id="MBB6736056.1"/>
    </source>
</evidence>
<dbReference type="GO" id="GO:0016853">
    <property type="term" value="F:isomerase activity"/>
    <property type="evidence" value="ECO:0007669"/>
    <property type="project" value="UniProtKB-KW"/>
</dbReference>
<gene>
    <name evidence="1" type="ORF">H7C18_34630</name>
</gene>